<protein>
    <submittedName>
        <fullName evidence="1">Uncharacterized protein</fullName>
    </submittedName>
</protein>
<gene>
    <name evidence="1" type="ORF">QFC19_007258</name>
</gene>
<reference evidence="1" key="1">
    <citation type="submission" date="2023-04" db="EMBL/GenBank/DDBJ databases">
        <title>Draft Genome sequencing of Naganishia species isolated from polar environments using Oxford Nanopore Technology.</title>
        <authorList>
            <person name="Leo P."/>
            <person name="Venkateswaran K."/>
        </authorList>
    </citation>
    <scope>NUCLEOTIDE SEQUENCE</scope>
    <source>
        <strain evidence="1">MNA-CCFEE 5261</strain>
    </source>
</reference>
<comment type="caution">
    <text evidence="1">The sequence shown here is derived from an EMBL/GenBank/DDBJ whole genome shotgun (WGS) entry which is preliminary data.</text>
</comment>
<sequence length="368" mass="41152">MVTYQRFSCFRRALTSSVASDVTVPPNSTVFSLIQPTGRIHLGNYLGAIKNWKTLTNSPSSNSRYIFGVADLHALTGLKDAKLLRQYRYEAIASIMAGGLDPEKCILYHQSSVKQHTELAWILMCQASIGGLHRMTQWKLKAQSQAGSLVFDDKVVTNSSAGFFTYPVLQAADILLYKSTHVPVGEDQTQHLELCRNLAGSFNHSFKSGVFPMPQTLVTPTKKVLSLRDPLKKMSKSDADQHSCVYVTDEPDIIAKKIRRAATDSIQGISFDPVNRPGVSNLITVVSGLLNKSIEDTLKAMSSVKDHKQLKDFVTEVIVEEFSEKRRLYDELMKNRDHLEKVCKNGTNRANEIAERNMKEIRRCVGLD</sequence>
<dbReference type="EMBL" id="JASBWR010000094">
    <property type="protein sequence ID" value="KAJ9096294.1"/>
    <property type="molecule type" value="Genomic_DNA"/>
</dbReference>
<proteinExistence type="predicted"/>
<evidence type="ECO:0000313" key="2">
    <source>
        <dbReference type="Proteomes" id="UP001241377"/>
    </source>
</evidence>
<evidence type="ECO:0000313" key="1">
    <source>
        <dbReference type="EMBL" id="KAJ9096294.1"/>
    </source>
</evidence>
<keyword evidence="2" id="KW-1185">Reference proteome</keyword>
<accession>A0ACC2VAB6</accession>
<organism evidence="1 2">
    <name type="scientific">Naganishia cerealis</name>
    <dbReference type="NCBI Taxonomy" id="610337"/>
    <lineage>
        <taxon>Eukaryota</taxon>
        <taxon>Fungi</taxon>
        <taxon>Dikarya</taxon>
        <taxon>Basidiomycota</taxon>
        <taxon>Agaricomycotina</taxon>
        <taxon>Tremellomycetes</taxon>
        <taxon>Filobasidiales</taxon>
        <taxon>Filobasidiaceae</taxon>
        <taxon>Naganishia</taxon>
    </lineage>
</organism>
<dbReference type="Proteomes" id="UP001241377">
    <property type="component" value="Unassembled WGS sequence"/>
</dbReference>
<name>A0ACC2VAB6_9TREE</name>